<dbReference type="RefSeq" id="WP_043381131.1">
    <property type="nucleotide sequence ID" value="NZ_JBOK01000005.1"/>
</dbReference>
<keyword evidence="1" id="KW-1133">Transmembrane helix</keyword>
<dbReference type="PATRIC" id="fig|1457173.3.peg.1233"/>
<sequence length="66" mass="7381">MSTSPNPSPSFWRTIKAVAWSLLGVRKGSEWQQDAAQVRPLQIVAVGLMAIFAFVLLLIWVVNWVV</sequence>
<keyword evidence="1" id="KW-0472">Membrane</keyword>
<accession>A0A014P3Z3</accession>
<name>A0A014P3Z3_9BURK</name>
<evidence type="ECO:0000256" key="1">
    <source>
        <dbReference type="SAM" id="Phobius"/>
    </source>
</evidence>
<dbReference type="AlphaFoldDB" id="A0A014P3Z3"/>
<organism evidence="2 3">
    <name type="scientific">Comamonas aquatica DA1877</name>
    <dbReference type="NCBI Taxonomy" id="1457173"/>
    <lineage>
        <taxon>Bacteria</taxon>
        <taxon>Pseudomonadati</taxon>
        <taxon>Pseudomonadota</taxon>
        <taxon>Betaproteobacteria</taxon>
        <taxon>Burkholderiales</taxon>
        <taxon>Comamonadaceae</taxon>
        <taxon>Comamonas</taxon>
    </lineage>
</organism>
<keyword evidence="1" id="KW-0812">Transmembrane</keyword>
<comment type="caution">
    <text evidence="2">The sequence shown here is derived from an EMBL/GenBank/DDBJ whole genome shotgun (WGS) entry which is preliminary data.</text>
</comment>
<dbReference type="Pfam" id="PF11174">
    <property type="entry name" value="DUF2970"/>
    <property type="match status" value="1"/>
</dbReference>
<gene>
    <name evidence="2" type="ORF">AX13_14740</name>
</gene>
<proteinExistence type="predicted"/>
<reference evidence="2 3" key="1">
    <citation type="submission" date="2014-01" db="EMBL/GenBank/DDBJ databases">
        <title>Interspecies Systems Biology Uncovers Metabolites Affecting C. elegans Gene Expression and Life History Traits.</title>
        <authorList>
            <person name="Watson E."/>
            <person name="Macneil L.T."/>
            <person name="Ritter A.D."/>
            <person name="Yilmaz L.S."/>
            <person name="Rosebrock A.P."/>
            <person name="Caudy A.A."/>
            <person name="Walhout A.J."/>
        </authorList>
    </citation>
    <scope>NUCLEOTIDE SEQUENCE [LARGE SCALE GENOMIC DNA]</scope>
    <source>
        <strain evidence="2 3">DA1877</strain>
    </source>
</reference>
<dbReference type="InterPro" id="IPR021344">
    <property type="entry name" value="DUF2970"/>
</dbReference>
<evidence type="ECO:0000313" key="2">
    <source>
        <dbReference type="EMBL" id="EXU80885.1"/>
    </source>
</evidence>
<protein>
    <submittedName>
        <fullName evidence="2">Membrane protein</fullName>
    </submittedName>
</protein>
<keyword evidence="3" id="KW-1185">Reference proteome</keyword>
<feature type="transmembrane region" description="Helical" evidence="1">
    <location>
        <begin position="41"/>
        <end position="65"/>
    </location>
</feature>
<dbReference type="STRING" id="225991.MA05_05940"/>
<dbReference type="Proteomes" id="UP000020766">
    <property type="component" value="Unassembled WGS sequence"/>
</dbReference>
<evidence type="ECO:0000313" key="3">
    <source>
        <dbReference type="Proteomes" id="UP000020766"/>
    </source>
</evidence>
<dbReference type="EMBL" id="JBOK01000005">
    <property type="protein sequence ID" value="EXU80885.1"/>
    <property type="molecule type" value="Genomic_DNA"/>
</dbReference>